<gene>
    <name evidence="3" type="ORF">RF007C_01700</name>
</gene>
<feature type="compositionally biased region" description="Gly residues" evidence="1">
    <location>
        <begin position="147"/>
        <end position="160"/>
    </location>
</feature>
<name>W7V103_RUMFL</name>
<keyword evidence="2" id="KW-0812">Transmembrane</keyword>
<evidence type="ECO:0000256" key="2">
    <source>
        <dbReference type="SAM" id="Phobius"/>
    </source>
</evidence>
<feature type="compositionally biased region" description="Low complexity" evidence="1">
    <location>
        <begin position="192"/>
        <end position="208"/>
    </location>
</feature>
<proteinExistence type="predicted"/>
<keyword evidence="2" id="KW-1133">Transmembrane helix</keyword>
<feature type="region of interest" description="Disordered" evidence="1">
    <location>
        <begin position="144"/>
        <end position="208"/>
    </location>
</feature>
<evidence type="ECO:0000313" key="4">
    <source>
        <dbReference type="Proteomes" id="UP000019365"/>
    </source>
</evidence>
<sequence>MSKGNGFFSNLKKSTKITLVSCGCFIALTALILLFFVFFPITPSEKVISSIGRESIYKQSDSVTTTVQVTTTVNDDIVVAKGKHTTTTAVRTTSKKYTTHKLTSGAGFYTGQKIPSGDYPNEFYYSPTTTTVAEGGYTGTGEAVTNPGGGVVPPEGGTGTGTETPVVPPEGGAGTGSDTPAPVEGGAGSGGDASAPVEGGGAAAAPAE</sequence>
<accession>W7V103</accession>
<dbReference type="AlphaFoldDB" id="W7V103"/>
<keyword evidence="2" id="KW-0472">Membrane</keyword>
<dbReference type="OrthoDB" id="1821288at2"/>
<dbReference type="EMBL" id="ATAX01000015">
    <property type="protein sequence ID" value="EWM54487.1"/>
    <property type="molecule type" value="Genomic_DNA"/>
</dbReference>
<feature type="transmembrane region" description="Helical" evidence="2">
    <location>
        <begin position="20"/>
        <end position="41"/>
    </location>
</feature>
<keyword evidence="4" id="KW-1185">Reference proteome</keyword>
<dbReference type="Proteomes" id="UP000019365">
    <property type="component" value="Unassembled WGS sequence"/>
</dbReference>
<comment type="caution">
    <text evidence="3">The sequence shown here is derived from an EMBL/GenBank/DDBJ whole genome shotgun (WGS) entry which is preliminary data.</text>
</comment>
<reference evidence="3 4" key="1">
    <citation type="journal article" date="2014" name="PLoS ONE">
        <title>Rumen cellulosomics: divergent fiber-degrading strategies revealed by comparative genome-wide analysis of six ruminococcal strains.</title>
        <authorList>
            <person name="Dassa B."/>
            <person name="Borovok I."/>
            <person name="Ruimy-Israeli V."/>
            <person name="Lamed R."/>
            <person name="Flint H.J."/>
            <person name="Duncan S.H."/>
            <person name="Henrissat B."/>
            <person name="Coutinho P."/>
            <person name="Morrison M."/>
            <person name="Mosoni P."/>
            <person name="Yeoman C.J."/>
            <person name="White B.A."/>
            <person name="Bayer E.A."/>
        </authorList>
    </citation>
    <scope>NUCLEOTIDE SEQUENCE [LARGE SCALE GENOMIC DNA]</scope>
    <source>
        <strain evidence="3 4">007c</strain>
    </source>
</reference>
<organism evidence="3 4">
    <name type="scientific">Ruminococcus flavefaciens 007c</name>
    <dbReference type="NCBI Taxonomy" id="1341157"/>
    <lineage>
        <taxon>Bacteria</taxon>
        <taxon>Bacillati</taxon>
        <taxon>Bacillota</taxon>
        <taxon>Clostridia</taxon>
        <taxon>Eubacteriales</taxon>
        <taxon>Oscillospiraceae</taxon>
        <taxon>Ruminococcus</taxon>
    </lineage>
</organism>
<dbReference type="RefSeq" id="WP_037297549.1">
    <property type="nucleotide sequence ID" value="NZ_ATAX01000015.1"/>
</dbReference>
<evidence type="ECO:0000313" key="3">
    <source>
        <dbReference type="EMBL" id="EWM54487.1"/>
    </source>
</evidence>
<evidence type="ECO:0000256" key="1">
    <source>
        <dbReference type="SAM" id="MobiDB-lite"/>
    </source>
</evidence>
<dbReference type="PATRIC" id="fig|1341157.4.peg.862"/>
<protein>
    <submittedName>
        <fullName evidence="3">Uncharacterized protein</fullName>
    </submittedName>
</protein>